<evidence type="ECO:0000313" key="3">
    <source>
        <dbReference type="Proteomes" id="UP000007517"/>
    </source>
</evidence>
<accession>H6RJ45</accession>
<dbReference type="Proteomes" id="UP000007517">
    <property type="component" value="Chromosome"/>
</dbReference>
<sequence length="43" mass="4301">MTAAARRILDHLDGAENPPRDGDDARSAGSAAQPGGARVLATA</sequence>
<dbReference type="HOGENOM" id="CLU_3230413_0_0_11"/>
<feature type="compositionally biased region" description="Basic and acidic residues" evidence="1">
    <location>
        <begin position="7"/>
        <end position="26"/>
    </location>
</feature>
<protein>
    <submittedName>
        <fullName evidence="2">Uncharacterized protein</fullName>
    </submittedName>
</protein>
<dbReference type="RefSeq" id="WP_014377663.1">
    <property type="nucleotide sequence ID" value="NC_016943.1"/>
</dbReference>
<name>H6RJ45_BLASD</name>
<proteinExistence type="predicted"/>
<feature type="region of interest" description="Disordered" evidence="1">
    <location>
        <begin position="1"/>
        <end position="43"/>
    </location>
</feature>
<dbReference type="KEGG" id="bsd:BLASA_3962"/>
<organism evidence="2 3">
    <name type="scientific">Blastococcus saxobsidens (strain DD2)</name>
    <dbReference type="NCBI Taxonomy" id="1146883"/>
    <lineage>
        <taxon>Bacteria</taxon>
        <taxon>Bacillati</taxon>
        <taxon>Actinomycetota</taxon>
        <taxon>Actinomycetes</taxon>
        <taxon>Geodermatophilales</taxon>
        <taxon>Geodermatophilaceae</taxon>
        <taxon>Blastococcus</taxon>
    </lineage>
</organism>
<evidence type="ECO:0000256" key="1">
    <source>
        <dbReference type="SAM" id="MobiDB-lite"/>
    </source>
</evidence>
<gene>
    <name evidence="2" type="ordered locus">BLASA_3962</name>
</gene>
<dbReference type="AlphaFoldDB" id="H6RJ45"/>
<dbReference type="EMBL" id="FO117623">
    <property type="protein sequence ID" value="CCG04790.1"/>
    <property type="molecule type" value="Genomic_DNA"/>
</dbReference>
<reference evidence="3" key="2">
    <citation type="submission" date="2012-02" db="EMBL/GenBank/DDBJ databases">
        <title>Complete genome sequence of Blastococcus saxobsidens strain DD2.</title>
        <authorList>
            <person name="Genoscope."/>
        </authorList>
    </citation>
    <scope>NUCLEOTIDE SEQUENCE [LARGE SCALE GENOMIC DNA]</scope>
    <source>
        <strain evidence="3">DD2</strain>
    </source>
</reference>
<evidence type="ECO:0000313" key="2">
    <source>
        <dbReference type="EMBL" id="CCG04790.1"/>
    </source>
</evidence>
<keyword evidence="3" id="KW-1185">Reference proteome</keyword>
<reference evidence="2 3" key="1">
    <citation type="journal article" date="2012" name="J. Bacteriol.">
        <title>Genome Sequence of Blastococcus saxobsidens DD2, a Stone-Inhabiting Bacterium.</title>
        <authorList>
            <person name="Chouaia B."/>
            <person name="Crotti E."/>
            <person name="Brusetti L."/>
            <person name="Daffonchio D."/>
            <person name="Essoussi I."/>
            <person name="Nouioui I."/>
            <person name="Sbissi I."/>
            <person name="Ghodhbane-Gtari F."/>
            <person name="Gtari M."/>
            <person name="Vacherie B."/>
            <person name="Barbe V."/>
            <person name="Medigue C."/>
            <person name="Gury J."/>
            <person name="Pujic P."/>
            <person name="Normand P."/>
        </authorList>
    </citation>
    <scope>NUCLEOTIDE SEQUENCE [LARGE SCALE GENOMIC DNA]</scope>
    <source>
        <strain evidence="2 3">DD2</strain>
    </source>
</reference>